<sequence length="1798" mass="179181">MWSMVRISRWFLRLPRPAVRPVRVRLLAEALEDRAVPAVLADQSLVALARLDTGGDRTGPLAKVGFDLALLSREAVAGSPPSNSLLQVLGGYVAVEAVTSDTAVGLAGVGFVSTTPPAAVVAGWLPIRSIGAAAELASLVSLRPAYRIVTSAGSVTSQGDAAQRSDEVRSLLGLDGSGVSVGVISDSYNVRGGASADVLSGDLPANVTVLSEGAGGSDEGRAMLQVIHDVAPGAHLLFTAAGTTQLQLATSIRALANAGADIIVDDVTFPSEPMFQDGPVAQAVDQVVAAGVVYFSAAGNLGRQSYQSAYRQGENLGSSGTGIIPTTTNFLAHDFDPGAGVDYFQSVTLPAGRTTFSFQWADRYASAGGPGAQIDMDLALFDENGVFLAAVGGFTSNVGGDPTEVFEVDAGLTGGRYQIALGKFSVSSPDPVLVKYVAFSDGFVQNEYDTQSSTVFGHANAAGAATVGAARYSDTPRFGTDPGIVRAFSGRGGTPILTFDGSGTPTGASTRPEPRFVAPDGVNTTFFGSDDEPDGSPNFTGTSAAAPHAAGIAALMLQANRGLTPTQVVDALAATAIDIGPRGFDADTGAGLVQALPAVLAVGGPFDVTLDGGDGDDRFLVRRDATGDAVEFFKNDALLAAISVAKLGRVTVHGGAGSDTLTVDHGNGAPLASAGLSFAGGETPGDNDRIVVTGYSVDVVVVGHDGPETGTVQIGTSGLISFAEVEPVDLTGDAADLIVNLPTTPNPDVSVGDDGGSGDPDGPAGRPGFSAVSGSTFEYTRFRNPTRTLVVGLGHGGDTVALRAPDAGFTAAVRVVGGSGSDSVTMFGGGDDDAITYAPDSAEGGVLTLARGSAATAFTLTDVESLAADGLGQAGADALTVNAPRAGVTFGLVGGSGTVNVASAAGSALLALLYRNIERAAVAATVVFVDGTAYDDSISIATDGTVSLAHAGGDAHAVRVTADRLNLNGSDGADHFTVAADHAFAGGVSLDGGDTASANTLRVVGSGGAVSFTPTMSGQVSEAGHGVVGYVRFGPVAVDAGAGQLALNSSATNSTVDVRVTGPTTATAQLMTAVEVSLTAASLVVTAPTFAAADGLRVSVAAPASADATVANGSVRFAGFLPVTAGTGIDTLTAVGSADDDTFTVTPGPLPLTVVGGPHAAGDTLVLTATVPDRPAPGAGSIATSPGVTYVGIERFILGAQPTAVPDTVTTPEGLAVTIPVLVNDGGLLDGPITLALLTAPLVGSAVVVGTSIVYTPPPGTNGTVTFSYRVSDTNGDSSDGTVTVTVAATNAAPSAFSQGVSVAANSSAGLQLAGDDGDPEVAQALTFSIVTPPAHGTLSGFNPATGLVTYTPAPGYDGPDSFTFTVTDDASAGGPPRTSAPATAFLQVNRQNRAPVAVADGVTVQQGSFTASPSGGVRANDSDPDGEPITISLVSGPAHGRLTLERNGSYTYAPDPSFAGTDSFVYAATDPHGASSAATVTITVTPTPRKFIATGAGSGGGPHVKVFDAETGAEVYSFFAYDSSFRGGVRVAVGDVNGDGVPDIVTTPGPGGGPHVKVFSGLDLTELASFFAFDARFRSGANIAVGDVDADGVTEVVAAAAPGGGSHLRTFHVADGEARQIAGPLGSFFAFGEDFSGGVNVALGDFDGIAGDEIIVGAATLSPEVKVFGRDGVVLSGFLAFDVARVGITVAAGDVDGDGKADIVVGPGDGGGPVVRVFRGGTGELMTSTTAFDEDLRGGISVATTRGRTPDGRAAVIVAPTEQARSVLVLDPKADELLEMIDAYAADFPGGVFVGAG</sequence>
<dbReference type="Gene3D" id="2.130.10.130">
    <property type="entry name" value="Integrin alpha, N-terminal"/>
    <property type="match status" value="1"/>
</dbReference>
<dbReference type="Pfam" id="PF00082">
    <property type="entry name" value="Peptidase_S8"/>
    <property type="match status" value="1"/>
</dbReference>
<dbReference type="GO" id="GO:0016485">
    <property type="term" value="P:protein processing"/>
    <property type="evidence" value="ECO:0007669"/>
    <property type="project" value="TreeGrafter"/>
</dbReference>
<keyword evidence="7" id="KW-1185">Reference proteome</keyword>
<evidence type="ECO:0000313" key="7">
    <source>
        <dbReference type="Proteomes" id="UP000319576"/>
    </source>
</evidence>
<dbReference type="CDD" id="cd11304">
    <property type="entry name" value="Cadherin_repeat"/>
    <property type="match status" value="1"/>
</dbReference>
<dbReference type="Pfam" id="PF17963">
    <property type="entry name" value="Big_9"/>
    <property type="match status" value="3"/>
</dbReference>
<evidence type="ECO:0000313" key="6">
    <source>
        <dbReference type="EMBL" id="QDU20399.1"/>
    </source>
</evidence>
<dbReference type="InterPro" id="IPR028994">
    <property type="entry name" value="Integrin_alpha_N"/>
</dbReference>
<keyword evidence="3" id="KW-0720">Serine protease</keyword>
<dbReference type="PANTHER" id="PTHR42884:SF14">
    <property type="entry name" value="NEUROENDOCRINE CONVERTASE 1"/>
    <property type="match status" value="1"/>
</dbReference>
<keyword evidence="2" id="KW-0378">Hydrolase</keyword>
<reference evidence="6 7" key="1">
    <citation type="submission" date="2019-02" db="EMBL/GenBank/DDBJ databases">
        <title>Deep-cultivation of Planctomycetes and their phenomic and genomic characterization uncovers novel biology.</title>
        <authorList>
            <person name="Wiegand S."/>
            <person name="Jogler M."/>
            <person name="Boedeker C."/>
            <person name="Pinto D."/>
            <person name="Vollmers J."/>
            <person name="Rivas-Marin E."/>
            <person name="Kohn T."/>
            <person name="Peeters S.H."/>
            <person name="Heuer A."/>
            <person name="Rast P."/>
            <person name="Oberbeckmann S."/>
            <person name="Bunk B."/>
            <person name="Jeske O."/>
            <person name="Meyerdierks A."/>
            <person name="Storesund J.E."/>
            <person name="Kallscheuer N."/>
            <person name="Luecker S."/>
            <person name="Lage O.M."/>
            <person name="Pohl T."/>
            <person name="Merkel B.J."/>
            <person name="Hornburger P."/>
            <person name="Mueller R.-W."/>
            <person name="Bruemmer F."/>
            <person name="Labrenz M."/>
            <person name="Spormann A.M."/>
            <person name="Op den Camp H."/>
            <person name="Overmann J."/>
            <person name="Amann R."/>
            <person name="Jetten M.S.M."/>
            <person name="Mascher T."/>
            <person name="Medema M.H."/>
            <person name="Devos D.P."/>
            <person name="Kaster A.-K."/>
            <person name="Ovreas L."/>
            <person name="Rohde M."/>
            <person name="Galperin M.Y."/>
            <person name="Jogler C."/>
        </authorList>
    </citation>
    <scope>NUCLEOTIDE SEQUENCE [LARGE SCALE GENOMIC DNA]</scope>
    <source>
        <strain evidence="6 7">ETA_A1</strain>
    </source>
</reference>
<dbReference type="Gene3D" id="2.60.40.2810">
    <property type="match status" value="1"/>
</dbReference>
<dbReference type="Proteomes" id="UP000319576">
    <property type="component" value="Chromosome"/>
</dbReference>
<dbReference type="NCBIfam" id="NF012211">
    <property type="entry name" value="tand_rpt_95"/>
    <property type="match status" value="3"/>
</dbReference>
<dbReference type="SUPFAM" id="SSF52743">
    <property type="entry name" value="Subtilisin-like"/>
    <property type="match status" value="1"/>
</dbReference>
<dbReference type="PRINTS" id="PR00313">
    <property type="entry name" value="CABNDNGRPT"/>
</dbReference>
<evidence type="ECO:0000256" key="2">
    <source>
        <dbReference type="ARBA" id="ARBA00022801"/>
    </source>
</evidence>
<dbReference type="PROSITE" id="PS00138">
    <property type="entry name" value="SUBTILASE_SER"/>
    <property type="match status" value="1"/>
</dbReference>
<dbReference type="PANTHER" id="PTHR42884">
    <property type="entry name" value="PROPROTEIN CONVERTASE SUBTILISIN/KEXIN-RELATED"/>
    <property type="match status" value="1"/>
</dbReference>
<dbReference type="InterPro" id="IPR036852">
    <property type="entry name" value="Peptidase_S8/S53_dom_sf"/>
</dbReference>
<dbReference type="GO" id="GO:0004252">
    <property type="term" value="F:serine-type endopeptidase activity"/>
    <property type="evidence" value="ECO:0007669"/>
    <property type="project" value="InterPro"/>
</dbReference>
<dbReference type="KEGG" id="uli:ETAA1_23510"/>
<feature type="region of interest" description="Disordered" evidence="4">
    <location>
        <begin position="1408"/>
        <end position="1428"/>
    </location>
</feature>
<dbReference type="EMBL" id="CP036273">
    <property type="protein sequence ID" value="QDU20399.1"/>
    <property type="molecule type" value="Genomic_DNA"/>
</dbReference>
<dbReference type="Gene3D" id="3.40.50.200">
    <property type="entry name" value="Peptidase S8/S53 domain"/>
    <property type="match status" value="2"/>
</dbReference>
<feature type="region of interest" description="Disordered" evidence="4">
    <location>
        <begin position="742"/>
        <end position="770"/>
    </location>
</feature>
<gene>
    <name evidence="6" type="ORF">ETAA1_23510</name>
</gene>
<protein>
    <submittedName>
        <fullName evidence="6">Subtilase family protein</fullName>
    </submittedName>
</protein>
<dbReference type="CDD" id="cd05562">
    <property type="entry name" value="Peptidases_S53_like"/>
    <property type="match status" value="1"/>
</dbReference>
<evidence type="ECO:0000259" key="5">
    <source>
        <dbReference type="Pfam" id="PF00082"/>
    </source>
</evidence>
<proteinExistence type="predicted"/>
<dbReference type="InterPro" id="IPR000209">
    <property type="entry name" value="Peptidase_S8/S53_dom"/>
</dbReference>
<evidence type="ECO:0000256" key="1">
    <source>
        <dbReference type="ARBA" id="ARBA00022670"/>
    </source>
</evidence>
<dbReference type="SUPFAM" id="SSF69318">
    <property type="entry name" value="Integrin alpha N-terminal domain"/>
    <property type="match status" value="1"/>
</dbReference>
<name>A0A517XSC6_9BACT</name>
<evidence type="ECO:0000256" key="3">
    <source>
        <dbReference type="ARBA" id="ARBA00022825"/>
    </source>
</evidence>
<evidence type="ECO:0000256" key="4">
    <source>
        <dbReference type="SAM" id="MobiDB-lite"/>
    </source>
</evidence>
<keyword evidence="1" id="KW-0645">Protease</keyword>
<organism evidence="6 7">
    <name type="scientific">Urbifossiella limnaea</name>
    <dbReference type="NCBI Taxonomy" id="2528023"/>
    <lineage>
        <taxon>Bacteria</taxon>
        <taxon>Pseudomonadati</taxon>
        <taxon>Planctomycetota</taxon>
        <taxon>Planctomycetia</taxon>
        <taxon>Gemmatales</taxon>
        <taxon>Gemmataceae</taxon>
        <taxon>Urbifossiella</taxon>
    </lineage>
</organism>
<dbReference type="InterPro" id="IPR034075">
    <property type="entry name" value="Glr3161-like_dom"/>
</dbReference>
<dbReference type="GO" id="GO:0016020">
    <property type="term" value="C:membrane"/>
    <property type="evidence" value="ECO:0007669"/>
    <property type="project" value="TreeGrafter"/>
</dbReference>
<feature type="domain" description="Peptidase S8/S53" evidence="5">
    <location>
        <begin position="537"/>
        <end position="591"/>
    </location>
</feature>
<accession>A0A517XSC6</accession>
<dbReference type="Gene3D" id="2.60.40.3440">
    <property type="match status" value="2"/>
</dbReference>
<dbReference type="InterPro" id="IPR023828">
    <property type="entry name" value="Peptidase_S8_Ser-AS"/>
</dbReference>